<accession>A0A8S4QPV1</accession>
<keyword evidence="2" id="KW-1185">Reference proteome</keyword>
<proteinExistence type="predicted"/>
<sequence>MGEKARRVQVPHVRQLPLRSSLYTPATLKYVRLCCNTLRANRAGHCSLKIAVKLVMLPVRATDYTRQRDEVALCLDLRNFDELLR</sequence>
<comment type="caution">
    <text evidence="1">The sequence shown here is derived from an EMBL/GenBank/DDBJ whole genome shotgun (WGS) entry which is preliminary data.</text>
</comment>
<dbReference type="EMBL" id="CAKXAJ010008264">
    <property type="protein sequence ID" value="CAH2210797.1"/>
    <property type="molecule type" value="Genomic_DNA"/>
</dbReference>
<name>A0A8S4QPV1_9NEOP</name>
<dbReference type="AlphaFoldDB" id="A0A8S4QPV1"/>
<organism evidence="1 2">
    <name type="scientific">Pararge aegeria aegeria</name>
    <dbReference type="NCBI Taxonomy" id="348720"/>
    <lineage>
        <taxon>Eukaryota</taxon>
        <taxon>Metazoa</taxon>
        <taxon>Ecdysozoa</taxon>
        <taxon>Arthropoda</taxon>
        <taxon>Hexapoda</taxon>
        <taxon>Insecta</taxon>
        <taxon>Pterygota</taxon>
        <taxon>Neoptera</taxon>
        <taxon>Endopterygota</taxon>
        <taxon>Lepidoptera</taxon>
        <taxon>Glossata</taxon>
        <taxon>Ditrysia</taxon>
        <taxon>Papilionoidea</taxon>
        <taxon>Nymphalidae</taxon>
        <taxon>Satyrinae</taxon>
        <taxon>Satyrini</taxon>
        <taxon>Parargina</taxon>
        <taxon>Pararge</taxon>
    </lineage>
</organism>
<evidence type="ECO:0000313" key="1">
    <source>
        <dbReference type="EMBL" id="CAH2210797.1"/>
    </source>
</evidence>
<gene>
    <name evidence="1" type="primary">jg25662</name>
    <name evidence="1" type="ORF">PAEG_LOCUS2655</name>
</gene>
<dbReference type="Proteomes" id="UP000838756">
    <property type="component" value="Unassembled WGS sequence"/>
</dbReference>
<reference evidence="1" key="1">
    <citation type="submission" date="2022-03" db="EMBL/GenBank/DDBJ databases">
        <authorList>
            <person name="Lindestad O."/>
        </authorList>
    </citation>
    <scope>NUCLEOTIDE SEQUENCE</scope>
</reference>
<evidence type="ECO:0000313" key="2">
    <source>
        <dbReference type="Proteomes" id="UP000838756"/>
    </source>
</evidence>
<protein>
    <submittedName>
        <fullName evidence="1">Jg25662 protein</fullName>
    </submittedName>
</protein>